<proteinExistence type="predicted"/>
<evidence type="ECO:0000313" key="3">
    <source>
        <dbReference type="Proteomes" id="UP000627166"/>
    </source>
</evidence>
<accession>A0ABR8YT93</accession>
<dbReference type="PROSITE" id="PS51186">
    <property type="entry name" value="GNAT"/>
    <property type="match status" value="1"/>
</dbReference>
<dbReference type="EMBL" id="JACSQB010000064">
    <property type="protein sequence ID" value="MBD8047186.1"/>
    <property type="molecule type" value="Genomic_DNA"/>
</dbReference>
<dbReference type="PANTHER" id="PTHR43792:SF1">
    <property type="entry name" value="N-ACETYLTRANSFERASE DOMAIN-CONTAINING PROTEIN"/>
    <property type="match status" value="1"/>
</dbReference>
<gene>
    <name evidence="2" type="ORF">H9637_09095</name>
</gene>
<dbReference type="InterPro" id="IPR016181">
    <property type="entry name" value="Acyl_CoA_acyltransferase"/>
</dbReference>
<dbReference type="RefSeq" id="WP_191740157.1">
    <property type="nucleotide sequence ID" value="NZ_JACSQB010000064.1"/>
</dbReference>
<evidence type="ECO:0000313" key="2">
    <source>
        <dbReference type="EMBL" id="MBD8047186.1"/>
    </source>
</evidence>
<name>A0ABR8YT93_9CLOT</name>
<feature type="domain" description="N-acetyltransferase" evidence="1">
    <location>
        <begin position="12"/>
        <end position="176"/>
    </location>
</feature>
<reference evidence="2 3" key="1">
    <citation type="submission" date="2020-08" db="EMBL/GenBank/DDBJ databases">
        <title>A Genomic Blueprint of the Chicken Gut Microbiome.</title>
        <authorList>
            <person name="Gilroy R."/>
            <person name="Ravi A."/>
            <person name="Getino M."/>
            <person name="Pursley I."/>
            <person name="Horton D.L."/>
            <person name="Alikhan N.-F."/>
            <person name="Baker D."/>
            <person name="Gharbi K."/>
            <person name="Hall N."/>
            <person name="Watson M."/>
            <person name="Adriaenssens E.M."/>
            <person name="Foster-Nyarko E."/>
            <person name="Jarju S."/>
            <person name="Secka A."/>
            <person name="Antonio M."/>
            <person name="Oren A."/>
            <person name="Chaudhuri R."/>
            <person name="La Ragione R.M."/>
            <person name="Hildebrand F."/>
            <person name="Pallen M.J."/>
        </authorList>
    </citation>
    <scope>NUCLEOTIDE SEQUENCE [LARGE SCALE GENOMIC DNA]</scope>
    <source>
        <strain evidence="2 3">N37</strain>
    </source>
</reference>
<dbReference type="InterPro" id="IPR051531">
    <property type="entry name" value="N-acetyltransferase"/>
</dbReference>
<dbReference type="Proteomes" id="UP000627166">
    <property type="component" value="Unassembled WGS sequence"/>
</dbReference>
<comment type="caution">
    <text evidence="2">The sequence shown here is derived from an EMBL/GenBank/DDBJ whole genome shotgun (WGS) entry which is preliminary data.</text>
</comment>
<dbReference type="Gene3D" id="3.40.630.30">
    <property type="match status" value="1"/>
</dbReference>
<dbReference type="Pfam" id="PF13302">
    <property type="entry name" value="Acetyltransf_3"/>
    <property type="match status" value="1"/>
</dbReference>
<dbReference type="SUPFAM" id="SSF55729">
    <property type="entry name" value="Acyl-CoA N-acyltransferases (Nat)"/>
    <property type="match status" value="1"/>
</dbReference>
<sequence length="188" mass="21890">MFVDARIETNRLIIRPYSLEDGERIFQIVGEKSFYKYIPEDVPSLDEVKDIIKWSIDCCKKNRPDKIYKFNLAIIHKDDNKVIGYCGLGPDDLGLQEVELYYGLSNEYRGKGLATEAAYALVEYGFKVIKLKKIIGLVDAENVHSIKLIEKLGMKYHFKIKDLPENLSYFENLSYYSILREDFIDKLL</sequence>
<organism evidence="2 3">
    <name type="scientific">Clostridium faecium</name>
    <dbReference type="NCBI Taxonomy" id="2762223"/>
    <lineage>
        <taxon>Bacteria</taxon>
        <taxon>Bacillati</taxon>
        <taxon>Bacillota</taxon>
        <taxon>Clostridia</taxon>
        <taxon>Eubacteriales</taxon>
        <taxon>Clostridiaceae</taxon>
        <taxon>Clostridium</taxon>
    </lineage>
</organism>
<protein>
    <submittedName>
        <fullName evidence="2">GNAT family N-acetyltransferase</fullName>
    </submittedName>
</protein>
<evidence type="ECO:0000259" key="1">
    <source>
        <dbReference type="PROSITE" id="PS51186"/>
    </source>
</evidence>
<dbReference type="CDD" id="cd04301">
    <property type="entry name" value="NAT_SF"/>
    <property type="match status" value="1"/>
</dbReference>
<keyword evidence="3" id="KW-1185">Reference proteome</keyword>
<dbReference type="PANTHER" id="PTHR43792">
    <property type="entry name" value="GNAT FAMILY, PUTATIVE (AFU_ORTHOLOGUE AFUA_3G00765)-RELATED-RELATED"/>
    <property type="match status" value="1"/>
</dbReference>
<dbReference type="InterPro" id="IPR000182">
    <property type="entry name" value="GNAT_dom"/>
</dbReference>